<dbReference type="GO" id="GO:0006529">
    <property type="term" value="P:asparagine biosynthetic process"/>
    <property type="evidence" value="ECO:0007669"/>
    <property type="project" value="UniProtKB-KW"/>
</dbReference>
<feature type="domain" description="Glutamine amidotransferase type-2" evidence="11">
    <location>
        <begin position="2"/>
        <end position="211"/>
    </location>
</feature>
<keyword evidence="13" id="KW-1185">Reference proteome</keyword>
<dbReference type="OrthoDB" id="9763290at2"/>
<evidence type="ECO:0000256" key="2">
    <source>
        <dbReference type="ARBA" id="ARBA00005752"/>
    </source>
</evidence>
<sequence>MCGIAGLYTPGREVSLAATLPMLDALAHRGPDGQGQFLDQDLVLLHARLSIIDLQQGQQPLYSQSGEQVLVANGEIYNHVELRASLSAQGNRFSTHSDCEVILPLAERDPTGFAAQLKGMFALALFDKTDRSLTLVRDRFGIKPLYYMEVPGGIAFASETKALLPLLPSIAGIEASAVGRFLQINFASGEQTAFKSIRRLPPGGRLRIDANGQITLSQWWSLADELARQPVFSGQLPEAVACFDQLLNRALTEHLRADVPVGLFLSGGVDSSILATQLARLPAQSGTPKAWSLGFDSQSVQDEATAAAEMAKTCGIELDVIRVNPITLFDHLVYAIWATDELMGDFAALPTLLLAEAASVSHKVVLTGEGGDEVFAGYGRYRMPRLQRWLYALRSPGTGGFRTRGRFDKALPAAWLKSHWRRQMQQDWRQPFQQSWQEAAALEDLQKQQYTDMQTWLADDLLTKADRMLMVQGVEGRVPFLDHELVLFGLSLPASLKIQGRIGKQVPRAWLQQQSGVNSMGRKRGFSVPVVDWVQSLDRTQLALALTQSAALQEILEPAALRASLKQPGPLDKSLVEPLAALLQFAIWSKLFIESPGQVPPRRVEPLSWLLS</sequence>
<dbReference type="Gene3D" id="3.40.50.620">
    <property type="entry name" value="HUPs"/>
    <property type="match status" value="1"/>
</dbReference>
<evidence type="ECO:0000256" key="7">
    <source>
        <dbReference type="ARBA" id="ARBA00048741"/>
    </source>
</evidence>
<dbReference type="NCBIfam" id="TIGR01536">
    <property type="entry name" value="asn_synth_AEB"/>
    <property type="match status" value="1"/>
</dbReference>
<dbReference type="PIRSF" id="PIRSF001589">
    <property type="entry name" value="Asn_synthetase_glu-h"/>
    <property type="match status" value="1"/>
</dbReference>
<dbReference type="InterPro" id="IPR033738">
    <property type="entry name" value="AsnB_N"/>
</dbReference>
<dbReference type="AlphaFoldDB" id="A0A063Y6Q6"/>
<name>A0A063Y6Q6_9GAMM</name>
<dbReference type="PATRIC" id="fig|267850.7.peg.698"/>
<dbReference type="PROSITE" id="PS51278">
    <property type="entry name" value="GATASE_TYPE_2"/>
    <property type="match status" value="1"/>
</dbReference>
<evidence type="ECO:0000256" key="5">
    <source>
        <dbReference type="ARBA" id="ARBA00022840"/>
    </source>
</evidence>
<dbReference type="Pfam" id="PF00733">
    <property type="entry name" value="Asn_synthase"/>
    <property type="match status" value="1"/>
</dbReference>
<dbReference type="CDD" id="cd01991">
    <property type="entry name" value="Asn_synthase_B_C"/>
    <property type="match status" value="1"/>
</dbReference>
<dbReference type="InterPro" id="IPR017932">
    <property type="entry name" value="GATase_2_dom"/>
</dbReference>
<dbReference type="InterPro" id="IPR001962">
    <property type="entry name" value="Asn_synthase"/>
</dbReference>
<evidence type="ECO:0000256" key="4">
    <source>
        <dbReference type="ARBA" id="ARBA00022741"/>
    </source>
</evidence>
<evidence type="ECO:0000256" key="3">
    <source>
        <dbReference type="ARBA" id="ARBA00012737"/>
    </source>
</evidence>
<evidence type="ECO:0000256" key="10">
    <source>
        <dbReference type="PIRSR" id="PIRSR001589-3"/>
    </source>
</evidence>
<dbReference type="EC" id="6.3.5.4" evidence="3"/>
<protein>
    <recommendedName>
        <fullName evidence="3">asparagine synthase (glutamine-hydrolyzing)</fullName>
        <ecNumber evidence="3">6.3.5.4</ecNumber>
    </recommendedName>
</protein>
<dbReference type="PANTHER" id="PTHR43284">
    <property type="entry name" value="ASPARAGINE SYNTHETASE (GLUTAMINE-HYDROLYZING)"/>
    <property type="match status" value="1"/>
</dbReference>
<accession>A0A063Y6Q6</accession>
<dbReference type="CDD" id="cd00712">
    <property type="entry name" value="AsnB"/>
    <property type="match status" value="1"/>
</dbReference>
<dbReference type="GO" id="GO:0005829">
    <property type="term" value="C:cytosol"/>
    <property type="evidence" value="ECO:0007669"/>
    <property type="project" value="TreeGrafter"/>
</dbReference>
<dbReference type="PANTHER" id="PTHR43284:SF1">
    <property type="entry name" value="ASPARAGINE SYNTHETASE"/>
    <property type="match status" value="1"/>
</dbReference>
<organism evidence="12 13">
    <name type="scientific">Nitrincola lacisaponensis</name>
    <dbReference type="NCBI Taxonomy" id="267850"/>
    <lineage>
        <taxon>Bacteria</taxon>
        <taxon>Pseudomonadati</taxon>
        <taxon>Pseudomonadota</taxon>
        <taxon>Gammaproteobacteria</taxon>
        <taxon>Oceanospirillales</taxon>
        <taxon>Oceanospirillaceae</taxon>
        <taxon>Nitrincola</taxon>
    </lineage>
</organism>
<keyword evidence="8" id="KW-0061">Asparagine biosynthesis</keyword>
<dbReference type="GO" id="GO:0004066">
    <property type="term" value="F:asparagine synthase (glutamine-hydrolyzing) activity"/>
    <property type="evidence" value="ECO:0007669"/>
    <property type="project" value="UniProtKB-EC"/>
</dbReference>
<dbReference type="STRING" id="267850.ADINL_0704"/>
<dbReference type="GO" id="GO:0005524">
    <property type="term" value="F:ATP binding"/>
    <property type="evidence" value="ECO:0007669"/>
    <property type="project" value="UniProtKB-KW"/>
</dbReference>
<evidence type="ECO:0000256" key="8">
    <source>
        <dbReference type="PIRSR" id="PIRSR001589-1"/>
    </source>
</evidence>
<keyword evidence="4 9" id="KW-0547">Nucleotide-binding</keyword>
<keyword evidence="8" id="KW-0028">Amino-acid biosynthesis</keyword>
<dbReference type="InterPro" id="IPR051786">
    <property type="entry name" value="ASN_synthetase/amidase"/>
</dbReference>
<dbReference type="EMBL" id="JMSZ01000016">
    <property type="protein sequence ID" value="KDE40112.1"/>
    <property type="molecule type" value="Genomic_DNA"/>
</dbReference>
<comment type="catalytic activity">
    <reaction evidence="7">
        <text>L-aspartate + L-glutamine + ATP + H2O = L-asparagine + L-glutamate + AMP + diphosphate + H(+)</text>
        <dbReference type="Rhea" id="RHEA:12228"/>
        <dbReference type="ChEBI" id="CHEBI:15377"/>
        <dbReference type="ChEBI" id="CHEBI:15378"/>
        <dbReference type="ChEBI" id="CHEBI:29985"/>
        <dbReference type="ChEBI" id="CHEBI:29991"/>
        <dbReference type="ChEBI" id="CHEBI:30616"/>
        <dbReference type="ChEBI" id="CHEBI:33019"/>
        <dbReference type="ChEBI" id="CHEBI:58048"/>
        <dbReference type="ChEBI" id="CHEBI:58359"/>
        <dbReference type="ChEBI" id="CHEBI:456215"/>
        <dbReference type="EC" id="6.3.5.4"/>
    </reaction>
</comment>
<evidence type="ECO:0000259" key="11">
    <source>
        <dbReference type="PROSITE" id="PS51278"/>
    </source>
</evidence>
<evidence type="ECO:0000256" key="9">
    <source>
        <dbReference type="PIRSR" id="PIRSR001589-2"/>
    </source>
</evidence>
<dbReference type="SUPFAM" id="SSF52402">
    <property type="entry name" value="Adenine nucleotide alpha hydrolases-like"/>
    <property type="match status" value="1"/>
</dbReference>
<evidence type="ECO:0000256" key="6">
    <source>
        <dbReference type="ARBA" id="ARBA00022962"/>
    </source>
</evidence>
<evidence type="ECO:0000256" key="1">
    <source>
        <dbReference type="ARBA" id="ARBA00005187"/>
    </source>
</evidence>
<feature type="site" description="Important for beta-aspartyl-AMP intermediate formation" evidence="10">
    <location>
        <position position="369"/>
    </location>
</feature>
<evidence type="ECO:0000313" key="12">
    <source>
        <dbReference type="EMBL" id="KDE40112.1"/>
    </source>
</evidence>
<dbReference type="InterPro" id="IPR006426">
    <property type="entry name" value="Asn_synth_AEB"/>
</dbReference>
<comment type="caution">
    <text evidence="12">The sequence shown here is derived from an EMBL/GenBank/DDBJ whole genome shotgun (WGS) entry which is preliminary data.</text>
</comment>
<dbReference type="Gene3D" id="3.60.20.10">
    <property type="entry name" value="Glutamine Phosphoribosylpyrophosphate, subunit 1, domain 1"/>
    <property type="match status" value="1"/>
</dbReference>
<keyword evidence="6 8" id="KW-0315">Glutamine amidotransferase</keyword>
<dbReference type="RefSeq" id="WP_084154381.1">
    <property type="nucleotide sequence ID" value="NZ_JMSZ01000016.1"/>
</dbReference>
<reference evidence="12 13" key="1">
    <citation type="journal article" date="2005" name="Int. J. Syst. Evol. Microbiol.">
        <title>Nitrincola lacisaponensis gen. nov., sp. nov., a novel alkaliphilic bacterium isolated from an alkaline, saline lake.</title>
        <authorList>
            <person name="Dimitriu P.A."/>
            <person name="Shukla S.K."/>
            <person name="Conradt J."/>
            <person name="Marquez M.C."/>
            <person name="Ventosa A."/>
            <person name="Maglia A."/>
            <person name="Peyton B.M."/>
            <person name="Pinkart H.C."/>
            <person name="Mormile M.R."/>
        </authorList>
    </citation>
    <scope>NUCLEOTIDE SEQUENCE [LARGE SCALE GENOMIC DNA]</scope>
    <source>
        <strain evidence="12 13">4CA</strain>
    </source>
</reference>
<dbReference type="InterPro" id="IPR029055">
    <property type="entry name" value="Ntn_hydrolases_N"/>
</dbReference>
<keyword evidence="5 9" id="KW-0067">ATP-binding</keyword>
<dbReference type="InterPro" id="IPR014729">
    <property type="entry name" value="Rossmann-like_a/b/a_fold"/>
</dbReference>
<dbReference type="Proteomes" id="UP000027318">
    <property type="component" value="Unassembled WGS sequence"/>
</dbReference>
<comment type="similarity">
    <text evidence="2">Belongs to the asparagine synthetase family.</text>
</comment>
<feature type="active site" description="For GATase activity" evidence="8">
    <location>
        <position position="2"/>
    </location>
</feature>
<feature type="binding site" evidence="9">
    <location>
        <position position="98"/>
    </location>
    <ligand>
        <name>L-glutamine</name>
        <dbReference type="ChEBI" id="CHEBI:58359"/>
    </ligand>
</feature>
<comment type="pathway">
    <text evidence="1">Amino-acid biosynthesis; L-asparagine biosynthesis; L-asparagine from L-aspartate (L-Gln route): step 1/1.</text>
</comment>
<gene>
    <name evidence="12" type="ORF">ADINL_0704</name>
</gene>
<dbReference type="Pfam" id="PF13537">
    <property type="entry name" value="GATase_7"/>
    <property type="match status" value="1"/>
</dbReference>
<keyword evidence="12" id="KW-0436">Ligase</keyword>
<proteinExistence type="inferred from homology"/>
<dbReference type="SUPFAM" id="SSF56235">
    <property type="entry name" value="N-terminal nucleophile aminohydrolases (Ntn hydrolases)"/>
    <property type="match status" value="1"/>
</dbReference>
<evidence type="ECO:0000313" key="13">
    <source>
        <dbReference type="Proteomes" id="UP000027318"/>
    </source>
</evidence>